<dbReference type="EMBL" id="BRXW01000240">
    <property type="protein sequence ID" value="GMI15971.1"/>
    <property type="molecule type" value="Genomic_DNA"/>
</dbReference>
<evidence type="ECO:0000256" key="1">
    <source>
        <dbReference type="SAM" id="SignalP"/>
    </source>
</evidence>
<evidence type="ECO:0000313" key="2">
    <source>
        <dbReference type="EMBL" id="GMI15971.1"/>
    </source>
</evidence>
<keyword evidence="1" id="KW-0732">Signal</keyword>
<evidence type="ECO:0000313" key="3">
    <source>
        <dbReference type="Proteomes" id="UP001165122"/>
    </source>
</evidence>
<feature type="signal peptide" evidence="1">
    <location>
        <begin position="1"/>
        <end position="18"/>
    </location>
</feature>
<sequence>MILVRLIAFFALIGGSQGWRLPLTQSTHQRLTLKQQTDCHIGIDRRASLGAFAGMLISTPAWAGEMRGDIALTPMNSLTFNYRGSDNPGAPKPLDEPSLDYGDFITLLNDGYVKFVEFLAPNGDKAYATIVLASKDEKDKKDAETMRIRIGKGYPTEDPEGWSSPSFVIRTVKEKNVPYKFYVPELTKFQQQ</sequence>
<name>A0A9W7FQ27_9STRA</name>
<reference evidence="3" key="1">
    <citation type="journal article" date="2023" name="Commun. Biol.">
        <title>Genome analysis of Parmales, the sister group of diatoms, reveals the evolutionary specialization of diatoms from phago-mixotrophs to photoautotrophs.</title>
        <authorList>
            <person name="Ban H."/>
            <person name="Sato S."/>
            <person name="Yoshikawa S."/>
            <person name="Yamada K."/>
            <person name="Nakamura Y."/>
            <person name="Ichinomiya M."/>
            <person name="Sato N."/>
            <person name="Blanc-Mathieu R."/>
            <person name="Endo H."/>
            <person name="Kuwata A."/>
            <person name="Ogata H."/>
        </authorList>
    </citation>
    <scope>NUCLEOTIDE SEQUENCE [LARGE SCALE GENOMIC DNA]</scope>
    <source>
        <strain evidence="3">NIES 3700</strain>
    </source>
</reference>
<accession>A0A9W7FQ27</accession>
<dbReference type="AlphaFoldDB" id="A0A9W7FQ27"/>
<protein>
    <submittedName>
        <fullName evidence="2">Uncharacterized protein</fullName>
    </submittedName>
</protein>
<feature type="chain" id="PRO_5040938958" evidence="1">
    <location>
        <begin position="19"/>
        <end position="192"/>
    </location>
</feature>
<dbReference type="Proteomes" id="UP001165122">
    <property type="component" value="Unassembled WGS sequence"/>
</dbReference>
<proteinExistence type="predicted"/>
<dbReference type="OrthoDB" id="202789at2759"/>
<gene>
    <name evidence="2" type="ORF">TrLO_g3345</name>
</gene>
<organism evidence="2 3">
    <name type="scientific">Triparma laevis f. longispina</name>
    <dbReference type="NCBI Taxonomy" id="1714387"/>
    <lineage>
        <taxon>Eukaryota</taxon>
        <taxon>Sar</taxon>
        <taxon>Stramenopiles</taxon>
        <taxon>Ochrophyta</taxon>
        <taxon>Bolidophyceae</taxon>
        <taxon>Parmales</taxon>
        <taxon>Triparmaceae</taxon>
        <taxon>Triparma</taxon>
    </lineage>
</organism>
<comment type="caution">
    <text evidence="2">The sequence shown here is derived from an EMBL/GenBank/DDBJ whole genome shotgun (WGS) entry which is preliminary data.</text>
</comment>
<keyword evidence="3" id="KW-1185">Reference proteome</keyword>